<protein>
    <recommendedName>
        <fullName evidence="11">Murein endopeptidase K</fullName>
    </recommendedName>
</protein>
<evidence type="ECO:0000256" key="9">
    <source>
        <dbReference type="ARBA" id="ARBA00023316"/>
    </source>
</evidence>
<keyword evidence="6" id="KW-0378">Hydrolase</keyword>
<evidence type="ECO:0000256" key="6">
    <source>
        <dbReference type="ARBA" id="ARBA00022801"/>
    </source>
</evidence>
<evidence type="ECO:0000256" key="10">
    <source>
        <dbReference type="ARBA" id="ARBA00093448"/>
    </source>
</evidence>
<keyword evidence="13" id="KW-1185">Reference proteome</keyword>
<dbReference type="Proteomes" id="UP000185544">
    <property type="component" value="Chromosome"/>
</dbReference>
<accession>A0A1L6MYH5</accession>
<dbReference type="KEGG" id="pabo:BCY86_07910"/>
<evidence type="ECO:0000256" key="3">
    <source>
        <dbReference type="ARBA" id="ARBA00022670"/>
    </source>
</evidence>
<dbReference type="GO" id="GO:0071555">
    <property type="term" value="P:cell wall organization"/>
    <property type="evidence" value="ECO:0007669"/>
    <property type="project" value="UniProtKB-KW"/>
</dbReference>
<comment type="pathway">
    <text evidence="2">Cell wall biogenesis; cell wall polysaccharide biosynthesis.</text>
</comment>
<dbReference type="GO" id="GO:0006508">
    <property type="term" value="P:proteolysis"/>
    <property type="evidence" value="ECO:0007669"/>
    <property type="project" value="UniProtKB-KW"/>
</dbReference>
<keyword evidence="9" id="KW-0961">Cell wall biogenesis/degradation</keyword>
<evidence type="ECO:0000256" key="1">
    <source>
        <dbReference type="ARBA" id="ARBA00001947"/>
    </source>
</evidence>
<keyword evidence="4" id="KW-0479">Metal-binding</keyword>
<keyword evidence="8" id="KW-0482">Metalloprotease</keyword>
<evidence type="ECO:0000313" key="12">
    <source>
        <dbReference type="EMBL" id="APS00604.1"/>
    </source>
</evidence>
<name>A0A1L6MYH5_9BACT</name>
<dbReference type="GO" id="GO:0046872">
    <property type="term" value="F:metal ion binding"/>
    <property type="evidence" value="ECO:0007669"/>
    <property type="project" value="UniProtKB-KW"/>
</dbReference>
<gene>
    <name evidence="12" type="ORF">BCY86_07910</name>
</gene>
<comment type="cofactor">
    <cofactor evidence="1">
        <name>Zn(2+)</name>
        <dbReference type="ChEBI" id="CHEBI:29105"/>
    </cofactor>
</comment>
<evidence type="ECO:0000256" key="7">
    <source>
        <dbReference type="ARBA" id="ARBA00022833"/>
    </source>
</evidence>
<evidence type="ECO:0000256" key="8">
    <source>
        <dbReference type="ARBA" id="ARBA00023049"/>
    </source>
</evidence>
<dbReference type="PANTHER" id="PTHR37425:SF1">
    <property type="entry name" value="OUTER MEMBRANE PROTEIN"/>
    <property type="match status" value="1"/>
</dbReference>
<evidence type="ECO:0000256" key="11">
    <source>
        <dbReference type="ARBA" id="ARBA00093666"/>
    </source>
</evidence>
<evidence type="ECO:0000256" key="5">
    <source>
        <dbReference type="ARBA" id="ARBA00022729"/>
    </source>
</evidence>
<evidence type="ECO:0000256" key="4">
    <source>
        <dbReference type="ARBA" id="ARBA00022723"/>
    </source>
</evidence>
<keyword evidence="5" id="KW-0732">Signal</keyword>
<proteinExistence type="inferred from homology"/>
<organism evidence="12 13">
    <name type="scientific">Pajaroellobacter abortibovis</name>
    <dbReference type="NCBI Taxonomy" id="1882918"/>
    <lineage>
        <taxon>Bacteria</taxon>
        <taxon>Pseudomonadati</taxon>
        <taxon>Myxococcota</taxon>
        <taxon>Polyangia</taxon>
        <taxon>Polyangiales</taxon>
        <taxon>Polyangiaceae</taxon>
    </lineage>
</organism>
<dbReference type="PANTHER" id="PTHR37425">
    <property type="match status" value="1"/>
</dbReference>
<dbReference type="InterPro" id="IPR009045">
    <property type="entry name" value="Zn_M74/Hedgehog-like"/>
</dbReference>
<dbReference type="EMBL" id="CP016908">
    <property type="protein sequence ID" value="APS00604.1"/>
    <property type="molecule type" value="Genomic_DNA"/>
</dbReference>
<dbReference type="GO" id="GO:0008237">
    <property type="term" value="F:metallopeptidase activity"/>
    <property type="evidence" value="ECO:0007669"/>
    <property type="project" value="UniProtKB-KW"/>
</dbReference>
<dbReference type="InterPro" id="IPR010275">
    <property type="entry name" value="MepK"/>
</dbReference>
<keyword evidence="3" id="KW-0645">Protease</keyword>
<keyword evidence="7" id="KW-0862">Zinc</keyword>
<evidence type="ECO:0000313" key="13">
    <source>
        <dbReference type="Proteomes" id="UP000185544"/>
    </source>
</evidence>
<reference evidence="12 13" key="1">
    <citation type="submission" date="2016-08" db="EMBL/GenBank/DDBJ databases">
        <title>Identification and validation of antigenic proteins from Pajaroellobacter abortibovis using de-novo genome sequence assembly and reverse vaccinology.</title>
        <authorList>
            <person name="Welly B.T."/>
            <person name="Miller M.R."/>
            <person name="Stott J.L."/>
            <person name="Blanchard M.T."/>
            <person name="Islas-Trejo A.D."/>
            <person name="O'Rourke S.M."/>
            <person name="Young A.E."/>
            <person name="Medrano J.F."/>
            <person name="Van Eenennaam A.L."/>
        </authorList>
    </citation>
    <scope>NUCLEOTIDE SEQUENCE [LARGE SCALE GENOMIC DNA]</scope>
    <source>
        <strain evidence="12 13">BTF92-0548A/99-0131</strain>
    </source>
</reference>
<dbReference type="Gene3D" id="3.30.1380.10">
    <property type="match status" value="1"/>
</dbReference>
<dbReference type="STRING" id="1882918.BCY86_07910"/>
<dbReference type="Pfam" id="PF05951">
    <property type="entry name" value="Peptidase_M15_2"/>
    <property type="match status" value="1"/>
</dbReference>
<dbReference type="SUPFAM" id="SSF55166">
    <property type="entry name" value="Hedgehog/DD-peptidase"/>
    <property type="match status" value="1"/>
</dbReference>
<dbReference type="AlphaFoldDB" id="A0A1L6MYH5"/>
<evidence type="ECO:0000256" key="2">
    <source>
        <dbReference type="ARBA" id="ARBA00004776"/>
    </source>
</evidence>
<comment type="similarity">
    <text evidence="10">Belongs to the peptidase M15 family.</text>
</comment>
<sequence>MRVATGEEMRIKLVGNGGKIKPDVLKAFGHLMRSFPNRVHAIHPRLISLLTRISDRFHGHRIEIISGFRPFSPTQYTPHSKHNAGHAIDFRVAGIPNEILRDYCKSFHNVGVGYYPNSVFVHLDVRPTSAFWIDYSHPGEPPRYHHTEKAPKSNETATDLEEAGSLANTIPPSQNPLDINHKIDSQAGFVPIPSATMTLPSPSLSPSSNNKLNFRPSSAFAPTHLTLNFSSEYE</sequence>